<proteinExistence type="predicted"/>
<sequence>MDKLRRLCAYSYWVLNRVELDKDQVKAAIKAQQDQQIDNALLAEGRFYSDLELTEKEIERMVMEASRAEYVSNDKFRQQLGCRESSTSVLNHHHRELGHQEVRHDMKAVKRSLVTASRLCCRWDLATHKR</sequence>
<keyword evidence="2" id="KW-1185">Reference proteome</keyword>
<organism evidence="1 2">
    <name type="scientific">Anisodus tanguticus</name>
    <dbReference type="NCBI Taxonomy" id="243964"/>
    <lineage>
        <taxon>Eukaryota</taxon>
        <taxon>Viridiplantae</taxon>
        <taxon>Streptophyta</taxon>
        <taxon>Embryophyta</taxon>
        <taxon>Tracheophyta</taxon>
        <taxon>Spermatophyta</taxon>
        <taxon>Magnoliopsida</taxon>
        <taxon>eudicotyledons</taxon>
        <taxon>Gunneridae</taxon>
        <taxon>Pentapetalae</taxon>
        <taxon>asterids</taxon>
        <taxon>lamiids</taxon>
        <taxon>Solanales</taxon>
        <taxon>Solanaceae</taxon>
        <taxon>Solanoideae</taxon>
        <taxon>Hyoscyameae</taxon>
        <taxon>Anisodus</taxon>
    </lineage>
</organism>
<reference evidence="1" key="1">
    <citation type="submission" date="2023-12" db="EMBL/GenBank/DDBJ databases">
        <title>Genome assembly of Anisodus tanguticus.</title>
        <authorList>
            <person name="Wang Y.-J."/>
        </authorList>
    </citation>
    <scope>NUCLEOTIDE SEQUENCE</scope>
    <source>
        <strain evidence="1">KB-2021</strain>
        <tissue evidence="1">Leaf</tissue>
    </source>
</reference>
<name>A0AAE1QT37_9SOLA</name>
<gene>
    <name evidence="1" type="ORF">RND71_042224</name>
</gene>
<dbReference type="AlphaFoldDB" id="A0AAE1QT37"/>
<accession>A0AAE1QT37</accession>
<dbReference type="EMBL" id="JAVYJV010000024">
    <property type="protein sequence ID" value="KAK4337737.1"/>
    <property type="molecule type" value="Genomic_DNA"/>
</dbReference>
<protein>
    <submittedName>
        <fullName evidence="1">Uncharacterized protein</fullName>
    </submittedName>
</protein>
<dbReference type="Proteomes" id="UP001291623">
    <property type="component" value="Unassembled WGS sequence"/>
</dbReference>
<comment type="caution">
    <text evidence="1">The sequence shown here is derived from an EMBL/GenBank/DDBJ whole genome shotgun (WGS) entry which is preliminary data.</text>
</comment>
<evidence type="ECO:0000313" key="2">
    <source>
        <dbReference type="Proteomes" id="UP001291623"/>
    </source>
</evidence>
<evidence type="ECO:0000313" key="1">
    <source>
        <dbReference type="EMBL" id="KAK4337737.1"/>
    </source>
</evidence>